<gene>
    <name evidence="4" type="primary">BC1L6</name>
    <name evidence="4" type="ORF">QJS10_CPB15g00513</name>
</gene>
<comment type="similarity">
    <text evidence="1">Belongs to the COBRA family.</text>
</comment>
<dbReference type="PANTHER" id="PTHR31673">
    <property type="entry name" value="PROTEIN COBRA"/>
    <property type="match status" value="1"/>
</dbReference>
<evidence type="ECO:0000313" key="5">
    <source>
        <dbReference type="Proteomes" id="UP001180020"/>
    </source>
</evidence>
<dbReference type="Proteomes" id="UP001180020">
    <property type="component" value="Unassembled WGS sequence"/>
</dbReference>
<dbReference type="AlphaFoldDB" id="A0AAV9D7J7"/>
<dbReference type="GO" id="GO:0005886">
    <property type="term" value="C:plasma membrane"/>
    <property type="evidence" value="ECO:0007669"/>
    <property type="project" value="TreeGrafter"/>
</dbReference>
<proteinExistence type="inferred from homology"/>
<keyword evidence="3" id="KW-0325">Glycoprotein</keyword>
<dbReference type="GO" id="GO:0010215">
    <property type="term" value="P:cellulose microfibril organization"/>
    <property type="evidence" value="ECO:0007669"/>
    <property type="project" value="InterPro"/>
</dbReference>
<organism evidence="4 5">
    <name type="scientific">Acorus calamus</name>
    <name type="common">Sweet flag</name>
    <dbReference type="NCBI Taxonomy" id="4465"/>
    <lineage>
        <taxon>Eukaryota</taxon>
        <taxon>Viridiplantae</taxon>
        <taxon>Streptophyta</taxon>
        <taxon>Embryophyta</taxon>
        <taxon>Tracheophyta</taxon>
        <taxon>Spermatophyta</taxon>
        <taxon>Magnoliopsida</taxon>
        <taxon>Liliopsida</taxon>
        <taxon>Acoraceae</taxon>
        <taxon>Acorus</taxon>
    </lineage>
</organism>
<evidence type="ECO:0000256" key="2">
    <source>
        <dbReference type="ARBA" id="ARBA00022729"/>
    </source>
</evidence>
<sequence length="113" mass="12816">MVTFDIHDWTDDGYLAKVTIQNFYQYRHVEKPGWKVGWIWADHEIIWAISGSLATQQGNCSSFKNRIPHSCRPDPIIVDLMPNTRPDNRSANCCQAGVLSGWAIDGLNSFSSF</sequence>
<name>A0AAV9D7J7_ACOCL</name>
<keyword evidence="2" id="KW-0732">Signal</keyword>
<reference evidence="4" key="2">
    <citation type="submission" date="2023-06" db="EMBL/GenBank/DDBJ databases">
        <authorList>
            <person name="Ma L."/>
            <person name="Liu K.-W."/>
            <person name="Li Z."/>
            <person name="Hsiao Y.-Y."/>
            <person name="Qi Y."/>
            <person name="Fu T."/>
            <person name="Tang G."/>
            <person name="Zhang D."/>
            <person name="Sun W.-H."/>
            <person name="Liu D.-K."/>
            <person name="Li Y."/>
            <person name="Chen G.-Z."/>
            <person name="Liu X.-D."/>
            <person name="Liao X.-Y."/>
            <person name="Jiang Y.-T."/>
            <person name="Yu X."/>
            <person name="Hao Y."/>
            <person name="Huang J."/>
            <person name="Zhao X.-W."/>
            <person name="Ke S."/>
            <person name="Chen Y.-Y."/>
            <person name="Wu W.-L."/>
            <person name="Hsu J.-L."/>
            <person name="Lin Y.-F."/>
            <person name="Huang M.-D."/>
            <person name="Li C.-Y."/>
            <person name="Huang L."/>
            <person name="Wang Z.-W."/>
            <person name="Zhao X."/>
            <person name="Zhong W.-Y."/>
            <person name="Peng D.-H."/>
            <person name="Ahmad S."/>
            <person name="Lan S."/>
            <person name="Zhang J.-S."/>
            <person name="Tsai W.-C."/>
            <person name="Van De Peer Y."/>
            <person name="Liu Z.-J."/>
        </authorList>
    </citation>
    <scope>NUCLEOTIDE SEQUENCE</scope>
    <source>
        <strain evidence="4">CP</strain>
        <tissue evidence="4">Leaves</tissue>
    </source>
</reference>
<dbReference type="Pfam" id="PF04833">
    <property type="entry name" value="COBRA"/>
    <property type="match status" value="1"/>
</dbReference>
<keyword evidence="5" id="KW-1185">Reference proteome</keyword>
<reference evidence="4" key="1">
    <citation type="journal article" date="2023" name="Nat. Commun.">
        <title>Diploid and tetraploid genomes of Acorus and the evolution of monocots.</title>
        <authorList>
            <person name="Ma L."/>
            <person name="Liu K.W."/>
            <person name="Li Z."/>
            <person name="Hsiao Y.Y."/>
            <person name="Qi Y."/>
            <person name="Fu T."/>
            <person name="Tang G.D."/>
            <person name="Zhang D."/>
            <person name="Sun W.H."/>
            <person name="Liu D.K."/>
            <person name="Li Y."/>
            <person name="Chen G.Z."/>
            <person name="Liu X.D."/>
            <person name="Liao X.Y."/>
            <person name="Jiang Y.T."/>
            <person name="Yu X."/>
            <person name="Hao Y."/>
            <person name="Huang J."/>
            <person name="Zhao X.W."/>
            <person name="Ke S."/>
            <person name="Chen Y.Y."/>
            <person name="Wu W.L."/>
            <person name="Hsu J.L."/>
            <person name="Lin Y.F."/>
            <person name="Huang M.D."/>
            <person name="Li C.Y."/>
            <person name="Huang L."/>
            <person name="Wang Z.W."/>
            <person name="Zhao X."/>
            <person name="Zhong W.Y."/>
            <person name="Peng D.H."/>
            <person name="Ahmad S."/>
            <person name="Lan S."/>
            <person name="Zhang J.S."/>
            <person name="Tsai W.C."/>
            <person name="Van de Peer Y."/>
            <person name="Liu Z.J."/>
        </authorList>
    </citation>
    <scope>NUCLEOTIDE SEQUENCE</scope>
    <source>
        <strain evidence="4">CP</strain>
    </source>
</reference>
<evidence type="ECO:0000256" key="1">
    <source>
        <dbReference type="ARBA" id="ARBA00005507"/>
    </source>
</evidence>
<dbReference type="InterPro" id="IPR006918">
    <property type="entry name" value="COBRA_pln"/>
</dbReference>
<comment type="caution">
    <text evidence="4">The sequence shown here is derived from an EMBL/GenBank/DDBJ whole genome shotgun (WGS) entry which is preliminary data.</text>
</comment>
<dbReference type="PANTHER" id="PTHR31673:SF41">
    <property type="entry name" value="COBRA-LIKE PROTEIN"/>
    <property type="match status" value="1"/>
</dbReference>
<dbReference type="GO" id="GO:0052324">
    <property type="term" value="P:plant-type cell wall cellulose biosynthetic process"/>
    <property type="evidence" value="ECO:0007669"/>
    <property type="project" value="TreeGrafter"/>
</dbReference>
<evidence type="ECO:0000256" key="3">
    <source>
        <dbReference type="ARBA" id="ARBA00023180"/>
    </source>
</evidence>
<dbReference type="EMBL" id="JAUJYO010000015">
    <property type="protein sequence ID" value="KAK1297192.1"/>
    <property type="molecule type" value="Genomic_DNA"/>
</dbReference>
<protein>
    <submittedName>
        <fullName evidence="4">COBRA-like protein 1</fullName>
    </submittedName>
</protein>
<evidence type="ECO:0000313" key="4">
    <source>
        <dbReference type="EMBL" id="KAK1297192.1"/>
    </source>
</evidence>
<accession>A0AAV9D7J7</accession>